<dbReference type="InterPro" id="IPR007541">
    <property type="entry name" value="Uncharacterised_BSP"/>
</dbReference>
<evidence type="ECO:0008006" key="3">
    <source>
        <dbReference type="Google" id="ProtNLM"/>
    </source>
</evidence>
<dbReference type="STRING" id="717646.M2MJ15"/>
<name>M2MJ15_BAUPA</name>
<dbReference type="RefSeq" id="XP_007676213.1">
    <property type="nucleotide sequence ID" value="XM_007678023.1"/>
</dbReference>
<dbReference type="PANTHER" id="PTHR33321:SF12">
    <property type="entry name" value="PLANT BASIC SECRETORY PROTEIN (BSP) FAMILY PROTEIN"/>
    <property type="match status" value="1"/>
</dbReference>
<protein>
    <recommendedName>
        <fullName evidence="3">Plant basic secretory protein</fullName>
    </recommendedName>
</protein>
<dbReference type="KEGG" id="bcom:BAUCODRAFT_47939"/>
<accession>M2MJ15</accession>
<evidence type="ECO:0000313" key="2">
    <source>
        <dbReference type="Proteomes" id="UP000011761"/>
    </source>
</evidence>
<gene>
    <name evidence="1" type="ORF">BAUCODRAFT_47939</name>
</gene>
<dbReference type="EMBL" id="KB445555">
    <property type="protein sequence ID" value="EMC96661.1"/>
    <property type="molecule type" value="Genomic_DNA"/>
</dbReference>
<dbReference type="HOGENOM" id="CLU_062644_0_0_1"/>
<dbReference type="OMA" id="DAGYQHT"/>
<dbReference type="AlphaFoldDB" id="M2MJ15"/>
<dbReference type="Pfam" id="PF04450">
    <property type="entry name" value="BSP"/>
    <property type="match status" value="1"/>
</dbReference>
<reference evidence="1 2" key="1">
    <citation type="journal article" date="2012" name="PLoS Pathog.">
        <title>Diverse lifestyles and strategies of plant pathogenesis encoded in the genomes of eighteen Dothideomycetes fungi.</title>
        <authorList>
            <person name="Ohm R.A."/>
            <person name="Feau N."/>
            <person name="Henrissat B."/>
            <person name="Schoch C.L."/>
            <person name="Horwitz B.A."/>
            <person name="Barry K.W."/>
            <person name="Condon B.J."/>
            <person name="Copeland A.C."/>
            <person name="Dhillon B."/>
            <person name="Glaser F."/>
            <person name="Hesse C.N."/>
            <person name="Kosti I."/>
            <person name="LaButti K."/>
            <person name="Lindquist E.A."/>
            <person name="Lucas S."/>
            <person name="Salamov A.A."/>
            <person name="Bradshaw R.E."/>
            <person name="Ciuffetti L."/>
            <person name="Hamelin R.C."/>
            <person name="Kema G.H.J."/>
            <person name="Lawrence C."/>
            <person name="Scott J.A."/>
            <person name="Spatafora J.W."/>
            <person name="Turgeon B.G."/>
            <person name="de Wit P.J.G.M."/>
            <person name="Zhong S."/>
            <person name="Goodwin S.B."/>
            <person name="Grigoriev I.V."/>
        </authorList>
    </citation>
    <scope>NUCLEOTIDE SEQUENCE [LARGE SCALE GENOMIC DNA]</scope>
    <source>
        <strain evidence="1 2">UAMH 10762</strain>
    </source>
</reference>
<dbReference type="GeneID" id="19114743"/>
<keyword evidence="2" id="KW-1185">Reference proteome</keyword>
<dbReference type="eggNOG" id="ENOG502QURC">
    <property type="taxonomic scope" value="Eukaryota"/>
</dbReference>
<sequence>SDAPTSNPPSLLKHKFPLPKLRLHLEHIAHDGSAIFLSNVKGNEDLEYLVQTTLDLLYNSDSIRPDTRSITFVLREFDGLAYTTGTDLDDDHKEMHFNLNYITNVKGDVRHELLGVLCHELVHCFQWNAEGTCNGGLIEGIADYVRLNAGLSAKHWRQEAGGSWDGGYQHTGYFLQYLEDRFGAGTVKRINDGLRKGQYNEERLFAQCCGGQKVDELWKQYREELKTKE</sequence>
<feature type="non-terminal residue" evidence="1">
    <location>
        <position position="229"/>
    </location>
</feature>
<proteinExistence type="predicted"/>
<evidence type="ECO:0000313" key="1">
    <source>
        <dbReference type="EMBL" id="EMC96661.1"/>
    </source>
</evidence>
<dbReference type="OrthoDB" id="891726at2759"/>
<organism evidence="1 2">
    <name type="scientific">Baudoinia panamericana (strain UAMH 10762)</name>
    <name type="common">Angels' share fungus</name>
    <name type="synonym">Baudoinia compniacensis (strain UAMH 10762)</name>
    <dbReference type="NCBI Taxonomy" id="717646"/>
    <lineage>
        <taxon>Eukaryota</taxon>
        <taxon>Fungi</taxon>
        <taxon>Dikarya</taxon>
        <taxon>Ascomycota</taxon>
        <taxon>Pezizomycotina</taxon>
        <taxon>Dothideomycetes</taxon>
        <taxon>Dothideomycetidae</taxon>
        <taxon>Mycosphaerellales</taxon>
        <taxon>Teratosphaeriaceae</taxon>
        <taxon>Baudoinia</taxon>
    </lineage>
</organism>
<dbReference type="PANTHER" id="PTHR33321">
    <property type="match status" value="1"/>
</dbReference>
<feature type="non-terminal residue" evidence="1">
    <location>
        <position position="1"/>
    </location>
</feature>
<dbReference type="Proteomes" id="UP000011761">
    <property type="component" value="Unassembled WGS sequence"/>
</dbReference>